<dbReference type="InterPro" id="IPR003812">
    <property type="entry name" value="Fido"/>
</dbReference>
<dbReference type="PIRSF" id="PIRSF038925">
    <property type="entry name" value="AMP-prot_trans"/>
    <property type="match status" value="1"/>
</dbReference>
<evidence type="ECO:0000256" key="1">
    <source>
        <dbReference type="PIRSR" id="PIRSR038925-1"/>
    </source>
</evidence>
<evidence type="ECO:0000256" key="2">
    <source>
        <dbReference type="PIRSR" id="PIRSR640198-1"/>
    </source>
</evidence>
<dbReference type="Pfam" id="PF02661">
    <property type="entry name" value="Fic"/>
    <property type="match status" value="1"/>
</dbReference>
<dbReference type="InterPro" id="IPR025758">
    <property type="entry name" value="Fic/DOC_N"/>
</dbReference>
<feature type="binding site" evidence="1">
    <location>
        <begin position="195"/>
        <end position="201"/>
    </location>
    <ligand>
        <name>ATP</name>
        <dbReference type="ChEBI" id="CHEBI:30616"/>
    </ligand>
</feature>
<keyword evidence="1" id="KW-0547">Nucleotide-binding</keyword>
<organism evidence="5 6">
    <name type="scientific">Campylobacter peloridis</name>
    <dbReference type="NCBI Taxonomy" id="488546"/>
    <lineage>
        <taxon>Bacteria</taxon>
        <taxon>Pseudomonadati</taxon>
        <taxon>Campylobacterota</taxon>
        <taxon>Epsilonproteobacteria</taxon>
        <taxon>Campylobacterales</taxon>
        <taxon>Campylobacteraceae</taxon>
        <taxon>Campylobacter</taxon>
    </lineage>
</organism>
<dbReference type="InterPro" id="IPR036597">
    <property type="entry name" value="Fido-like_dom_sf"/>
</dbReference>
<evidence type="ECO:0000256" key="3">
    <source>
        <dbReference type="PIRSR" id="PIRSR640198-2"/>
    </source>
</evidence>
<comment type="caution">
    <text evidence="5">The sequence shown here is derived from an EMBL/GenBank/DDBJ whole genome shotgun (WGS) entry which is preliminary data.</text>
</comment>
<reference evidence="5 6" key="1">
    <citation type="submission" date="2019-07" db="EMBL/GenBank/DDBJ databases">
        <title>Rapid identification of Enteric Bacteria from Whole Genome Sequences (WGS) using Average Nucleotide Identity (ANI).</title>
        <authorList>
            <person name="Lane C."/>
        </authorList>
    </citation>
    <scope>NUCLEOTIDE SEQUENCE [LARGE SCALE GENOMIC DNA]</scope>
    <source>
        <strain evidence="5 6">2016D-0250</strain>
    </source>
</reference>
<dbReference type="SUPFAM" id="SSF46785">
    <property type="entry name" value="Winged helix' DNA-binding domain"/>
    <property type="match status" value="1"/>
</dbReference>
<dbReference type="RefSeq" id="WP_147576123.1">
    <property type="nucleotide sequence ID" value="NZ_VOWB01000092.1"/>
</dbReference>
<dbReference type="InterPro" id="IPR036390">
    <property type="entry name" value="WH_DNA-bd_sf"/>
</dbReference>
<dbReference type="AlphaFoldDB" id="A0A5C7DK68"/>
<dbReference type="Gene3D" id="1.10.3290.10">
    <property type="entry name" value="Fido-like domain"/>
    <property type="match status" value="1"/>
</dbReference>
<feature type="binding site" evidence="1">
    <location>
        <position position="62"/>
    </location>
    <ligand>
        <name>ATP</name>
        <dbReference type="ChEBI" id="CHEBI:30616"/>
    </ligand>
</feature>
<feature type="domain" description="Fido" evidence="4">
    <location>
        <begin position="103"/>
        <end position="254"/>
    </location>
</feature>
<dbReference type="Pfam" id="PF13784">
    <property type="entry name" value="Fic_N"/>
    <property type="match status" value="1"/>
</dbReference>
<feature type="binding site" evidence="1">
    <location>
        <position position="190"/>
    </location>
    <ligand>
        <name>ATP</name>
        <dbReference type="ChEBI" id="CHEBI:30616"/>
    </ligand>
</feature>
<accession>A0A5C7DK68</accession>
<protein>
    <submittedName>
        <fullName evidence="5">Fic family protein</fullName>
    </submittedName>
</protein>
<evidence type="ECO:0000259" key="4">
    <source>
        <dbReference type="PROSITE" id="PS51459"/>
    </source>
</evidence>
<evidence type="ECO:0000313" key="6">
    <source>
        <dbReference type="Proteomes" id="UP000321310"/>
    </source>
</evidence>
<dbReference type="PROSITE" id="PS51459">
    <property type="entry name" value="FIDO"/>
    <property type="match status" value="1"/>
</dbReference>
<dbReference type="InterPro" id="IPR048770">
    <property type="entry name" value="SoFic-like_C"/>
</dbReference>
<dbReference type="Proteomes" id="UP000321310">
    <property type="component" value="Unassembled WGS sequence"/>
</dbReference>
<dbReference type="Pfam" id="PF21248">
    <property type="entry name" value="SoFic-like_C"/>
    <property type="match status" value="1"/>
</dbReference>
<keyword evidence="1" id="KW-0067">ATP-binding</keyword>
<feature type="active site" evidence="2">
    <location>
        <position position="190"/>
    </location>
</feature>
<dbReference type="PANTHER" id="PTHR13504">
    <property type="entry name" value="FIDO DOMAIN-CONTAINING PROTEIN DDB_G0283145"/>
    <property type="match status" value="1"/>
</dbReference>
<evidence type="ECO:0000313" key="5">
    <source>
        <dbReference type="EMBL" id="TXE78347.1"/>
    </source>
</evidence>
<dbReference type="InterPro" id="IPR026287">
    <property type="entry name" value="SoFic-like"/>
</dbReference>
<gene>
    <name evidence="5" type="ORF">FPD46_08410</name>
</gene>
<proteinExistence type="predicted"/>
<feature type="binding site" evidence="3">
    <location>
        <begin position="232"/>
        <end position="233"/>
    </location>
    <ligand>
        <name>ATP</name>
        <dbReference type="ChEBI" id="CHEBI:30616"/>
    </ligand>
</feature>
<sequence length="358" mass="41722">MKEFIPQKLPLNIELNANIYNLIIRASRKLSELNGLSKSIPNPNILINALILQEAKDSSEIENIITTHDELFLSEVDESKLTRAAKEVKDYENALKKGYELLQKEKLLRNSHILEIQKRLEKNNAGFRKQSGTMLKNPITGEIKHIPPQNPNDIQELMGNLERYINDDSLDEFDFLVKMAIIHYQFESIHPFYDGNGRTGRIINILYLVYKGLLDFPILYLSAYIVKNKDEYYKLLQKVRDEGAILEWIEYMLKGIEQTAVKTIETIIKIEKMMSNIGEILQNQTNFYSKDFVELLFSHPYTKIEFLIKKLDISRQSASKYLKICENLGILECIKMGRNNYYINIELLRLFRKGIFAS</sequence>
<dbReference type="EMBL" id="VOWB01000092">
    <property type="protein sequence ID" value="TXE78347.1"/>
    <property type="molecule type" value="Genomic_DNA"/>
</dbReference>
<dbReference type="GO" id="GO:0005524">
    <property type="term" value="F:ATP binding"/>
    <property type="evidence" value="ECO:0007669"/>
    <property type="project" value="UniProtKB-KW"/>
</dbReference>
<dbReference type="SUPFAM" id="SSF140931">
    <property type="entry name" value="Fic-like"/>
    <property type="match status" value="1"/>
</dbReference>
<dbReference type="InterPro" id="IPR040198">
    <property type="entry name" value="Fido_containing"/>
</dbReference>
<feature type="binding site" evidence="1">
    <location>
        <position position="232"/>
    </location>
    <ligand>
        <name>ATP</name>
        <dbReference type="ChEBI" id="CHEBI:30616"/>
    </ligand>
</feature>
<dbReference type="PANTHER" id="PTHR13504:SF35">
    <property type="entry name" value="PROTEIN ADENYLYLTRANSFERASE SOFIC"/>
    <property type="match status" value="1"/>
</dbReference>
<name>A0A5C7DK68_9BACT</name>
<feature type="binding site" evidence="3">
    <location>
        <begin position="194"/>
        <end position="201"/>
    </location>
    <ligand>
        <name>ATP</name>
        <dbReference type="ChEBI" id="CHEBI:30616"/>
    </ligand>
</feature>